<dbReference type="InterPro" id="IPR018162">
    <property type="entry name" value="Ala-tRNA-ligase_IIc_anticod-bd"/>
</dbReference>
<evidence type="ECO:0000256" key="8">
    <source>
        <dbReference type="ARBA" id="ARBA00022833"/>
    </source>
</evidence>
<keyword evidence="5 14" id="KW-0436">Ligase</keyword>
<evidence type="ECO:0000313" key="18">
    <source>
        <dbReference type="Proteomes" id="UP000070257"/>
    </source>
</evidence>
<dbReference type="GO" id="GO:0006419">
    <property type="term" value="P:alanyl-tRNA aminoacylation"/>
    <property type="evidence" value="ECO:0007669"/>
    <property type="project" value="UniProtKB-UniRule"/>
</dbReference>
<dbReference type="Pfam" id="PF02272">
    <property type="entry name" value="DHHA1"/>
    <property type="match status" value="1"/>
</dbReference>
<feature type="binding site" evidence="14">
    <location>
        <position position="600"/>
    </location>
    <ligand>
        <name>Zn(2+)</name>
        <dbReference type="ChEBI" id="CHEBI:29105"/>
    </ligand>
</feature>
<dbReference type="Pfam" id="PF01411">
    <property type="entry name" value="tRNA-synt_2c"/>
    <property type="match status" value="1"/>
</dbReference>
<dbReference type="InterPro" id="IPR022429">
    <property type="entry name" value="Ala-tRNA_lgiase_arc"/>
</dbReference>
<dbReference type="GO" id="GO:0000049">
    <property type="term" value="F:tRNA binding"/>
    <property type="evidence" value="ECO:0007669"/>
    <property type="project" value="UniProtKB-KW"/>
</dbReference>
<comment type="subcellular location">
    <subcellularLocation>
        <location evidence="1 14">Cytoplasm</location>
    </subcellularLocation>
</comment>
<dbReference type="InterPro" id="IPR050058">
    <property type="entry name" value="Ala-tRNA_ligase"/>
</dbReference>
<protein>
    <recommendedName>
        <fullName evidence="14">Alanine--tRNA ligase</fullName>
        <ecNumber evidence="14">6.1.1.7</ecNumber>
    </recommendedName>
    <alternativeName>
        <fullName evidence="14">Alanyl-tRNA synthetase</fullName>
        <shortName evidence="14">AlaRS</shortName>
    </alternativeName>
</protein>
<evidence type="ECO:0000256" key="12">
    <source>
        <dbReference type="ARBA" id="ARBA00023146"/>
    </source>
</evidence>
<keyword evidence="4 14" id="KW-0820">tRNA-binding</keyword>
<dbReference type="InterPro" id="IPR018163">
    <property type="entry name" value="Thr/Ala-tRNA-synth_IIc_edit"/>
</dbReference>
<dbReference type="PRINTS" id="PR00980">
    <property type="entry name" value="TRNASYNTHALA"/>
</dbReference>
<keyword evidence="8 14" id="KW-0862">Zinc</keyword>
<dbReference type="NCBIfam" id="TIGR00344">
    <property type="entry name" value="alaS"/>
    <property type="match status" value="1"/>
</dbReference>
<keyword evidence="6 14" id="KW-0479">Metal-binding</keyword>
<feature type="domain" description="Alanyl-transfer RNA synthetases family profile" evidence="16">
    <location>
        <begin position="58"/>
        <end position="747"/>
    </location>
</feature>
<dbReference type="Gene3D" id="3.10.310.40">
    <property type="match status" value="1"/>
</dbReference>
<evidence type="ECO:0000313" key="17">
    <source>
        <dbReference type="EMBL" id="KXA98791.1"/>
    </source>
</evidence>
<dbReference type="FunFam" id="3.30.980.10:FF:000004">
    <property type="entry name" value="Alanine--tRNA ligase, cytoplasmic"/>
    <property type="match status" value="1"/>
</dbReference>
<reference evidence="17 18" key="1">
    <citation type="journal article" date="2016" name="Sci. Rep.">
        <title>Metabolic traits of an uncultured archaeal lineage -MSBL1- from brine pools of the Red Sea.</title>
        <authorList>
            <person name="Mwirichia R."/>
            <person name="Alam I."/>
            <person name="Rashid M."/>
            <person name="Vinu M."/>
            <person name="Ba-Alawi W."/>
            <person name="Anthony Kamau A."/>
            <person name="Kamanda Ngugi D."/>
            <person name="Goker M."/>
            <person name="Klenk H.P."/>
            <person name="Bajic V."/>
            <person name="Stingl U."/>
        </authorList>
    </citation>
    <scope>NUCLEOTIDE SEQUENCE [LARGE SCALE GENOMIC DNA]</scope>
    <source>
        <strain evidence="17">SCGC-AAA259J03</strain>
    </source>
</reference>
<sequence>MNENIYEVDLFKEKDFLRKKCEECGRAFWTLDPDRKTCGDTPCDEYNFIGNPPIEKNYTLPEMEKKFLSFFEDNEHTTIARYPVVARWRDDIYLTIASIADFQPWVTSGEAPPPANPLVVSQPSIRLNDIDNVGRSGRHLTLFFMGGHHAFNSEDNRIYWNDKTVEYCHRFLSDVLKISPEEITYIEDFWSGGGNAGEDFEVNVRGLELSTLVFMHYGLDGEGNRSELPINIVDTGYGMERLVWASQGTSTCYEAVFGPIISKIKDQADIPSPPKKVLEKHSKLAGLMDIETGRDLDLLRSRVSETTGIETEELDRLLNPLENVYAIADHLRCLAFMFGDGITPSNEGEGYLSRLVLRRTLRLMREIELETPLVELMKLELDHLKSSFPEIFEQKDYVLEIVDLEERRYRETLAQGKRLLDRRSSSLKAEGKSEIPTSDLIELYDSHGLPPEIVKEIMAEKEIKVEPPENFYMQVAQMHSQPEKETEREVKTSKGFELSDLPETELLYYENPYQQEFEGEVVDRKGNYIVLDRTAFYPEGGGQPADKGVLKTGGEEYEVLDVQKDEGVVLHEIESNDLKPGQKVEGKIDWGIRSKYMRHHTATHILLGALRNLLGNHVWQHGVKKGEESSRLDISHPKRITEEKLREIEKIANQIVFQNRRVNSFWMDRNAAEQKYGHALYQGGVVPGKKIRIVEIEDWNAQACAGTHCTRTGEVGLIKIIGRERIQDGVERLIFASGEPVLEAVQEREQKIKKAAETLRSSPGEIDEAVQNLFDQWKTVEKEKDSLRSRLADLQAQRLENNAKKFKDIRIIAEKLEYGDTDELIQIGEELIDKNPDLVVILGSRNDSANIIAMGGENALEKGANCGKITSKAAETLGGGGGGRPRLGQGGGTNVEKLGEAIKVAVETCKEQVE</sequence>
<evidence type="ECO:0000256" key="1">
    <source>
        <dbReference type="ARBA" id="ARBA00004496"/>
    </source>
</evidence>
<evidence type="ECO:0000256" key="11">
    <source>
        <dbReference type="ARBA" id="ARBA00022917"/>
    </source>
</evidence>
<dbReference type="SUPFAM" id="SSF55681">
    <property type="entry name" value="Class II aaRS and biotin synthetases"/>
    <property type="match status" value="1"/>
</dbReference>
<proteinExistence type="inferred from homology"/>
<comment type="domain">
    <text evidence="14">Consists of three domains; the N-terminal catalytic domain, the editing domain and the C-terminal C-Ala domain. The editing domain removes incorrectly charged amino acids, while the C-Ala domain, along with tRNA(Ala), serves as a bridge to cooperatively bring together the editing and aminoacylation centers thus stimulating deacylation of misacylated tRNAs.</text>
</comment>
<keyword evidence="11 14" id="KW-0648">Protein biosynthesis</keyword>
<dbReference type="Gene3D" id="2.40.30.130">
    <property type="match status" value="1"/>
</dbReference>
<keyword evidence="18" id="KW-1185">Reference proteome</keyword>
<keyword evidence="7 14" id="KW-0547">Nucleotide-binding</keyword>
<dbReference type="InterPro" id="IPR018164">
    <property type="entry name" value="Ala-tRNA-synth_IIc_N"/>
</dbReference>
<evidence type="ECO:0000256" key="4">
    <source>
        <dbReference type="ARBA" id="ARBA00022555"/>
    </source>
</evidence>
<dbReference type="GO" id="GO:0005737">
    <property type="term" value="C:cytoplasm"/>
    <property type="evidence" value="ECO:0007669"/>
    <property type="project" value="UniProtKB-SubCell"/>
</dbReference>
<keyword evidence="3 14" id="KW-0963">Cytoplasm</keyword>
<organism evidence="17 18">
    <name type="scientific">candidate division MSBL1 archaeon SCGC-AAA259J03</name>
    <dbReference type="NCBI Taxonomy" id="1698269"/>
    <lineage>
        <taxon>Archaea</taxon>
        <taxon>Methanobacteriati</taxon>
        <taxon>Methanobacteriota</taxon>
        <taxon>candidate division MSBL1</taxon>
    </lineage>
</organism>
<keyword evidence="12 14" id="KW-0030">Aminoacyl-tRNA synthetase</keyword>
<dbReference type="Gene3D" id="3.30.54.20">
    <property type="match status" value="1"/>
</dbReference>
<dbReference type="Gene3D" id="6.10.250.550">
    <property type="match status" value="1"/>
</dbReference>
<feature type="binding site" evidence="14">
    <location>
        <position position="604"/>
    </location>
    <ligand>
        <name>Zn(2+)</name>
        <dbReference type="ChEBI" id="CHEBI:29105"/>
    </ligand>
</feature>
<dbReference type="PROSITE" id="PS50860">
    <property type="entry name" value="AA_TRNA_LIGASE_II_ALA"/>
    <property type="match status" value="1"/>
</dbReference>
<accession>A0A656YX79</accession>
<dbReference type="PANTHER" id="PTHR11777:SF9">
    <property type="entry name" value="ALANINE--TRNA LIGASE, CYTOPLASMIC"/>
    <property type="match status" value="1"/>
</dbReference>
<dbReference type="SUPFAM" id="SSF101353">
    <property type="entry name" value="Putative anticodon-binding domain of alanyl-tRNA synthetase (AlaRS)"/>
    <property type="match status" value="1"/>
</dbReference>
<dbReference type="Proteomes" id="UP000070257">
    <property type="component" value="Unassembled WGS sequence"/>
</dbReference>
<dbReference type="Gene3D" id="3.30.930.10">
    <property type="entry name" value="Bira Bifunctional Protein, Domain 2"/>
    <property type="match status" value="1"/>
</dbReference>
<evidence type="ECO:0000256" key="5">
    <source>
        <dbReference type="ARBA" id="ARBA00022598"/>
    </source>
</evidence>
<evidence type="ECO:0000256" key="2">
    <source>
        <dbReference type="ARBA" id="ARBA00008226"/>
    </source>
</evidence>
<evidence type="ECO:0000256" key="3">
    <source>
        <dbReference type="ARBA" id="ARBA00022490"/>
    </source>
</evidence>
<dbReference type="SMART" id="SM00863">
    <property type="entry name" value="tRNA_SAD"/>
    <property type="match status" value="1"/>
</dbReference>
<evidence type="ECO:0000256" key="6">
    <source>
        <dbReference type="ARBA" id="ARBA00022723"/>
    </source>
</evidence>
<dbReference type="FunFam" id="3.30.54.20:FF:000005">
    <property type="entry name" value="Alanine--tRNA ligase"/>
    <property type="match status" value="1"/>
</dbReference>
<dbReference type="InterPro" id="IPR002318">
    <property type="entry name" value="Ala-tRNA-lgiase_IIc"/>
</dbReference>
<dbReference type="EMBL" id="LHXT01000005">
    <property type="protein sequence ID" value="KXA98791.1"/>
    <property type="molecule type" value="Genomic_DNA"/>
</dbReference>
<evidence type="ECO:0000256" key="7">
    <source>
        <dbReference type="ARBA" id="ARBA00022741"/>
    </source>
</evidence>
<dbReference type="GO" id="GO:0008270">
    <property type="term" value="F:zinc ion binding"/>
    <property type="evidence" value="ECO:0007669"/>
    <property type="project" value="UniProtKB-UniRule"/>
</dbReference>
<evidence type="ECO:0000256" key="15">
    <source>
        <dbReference type="SAM" id="Coils"/>
    </source>
</evidence>
<dbReference type="NCBIfam" id="TIGR03683">
    <property type="entry name" value="A-tRNA_syn_arch"/>
    <property type="match status" value="1"/>
</dbReference>
<keyword evidence="10 14" id="KW-0694">RNA-binding</keyword>
<dbReference type="PANTHER" id="PTHR11777">
    <property type="entry name" value="ALANYL-TRNA SYNTHETASE"/>
    <property type="match status" value="1"/>
</dbReference>
<feature type="binding site" evidence="14">
    <location>
        <position position="708"/>
    </location>
    <ligand>
        <name>Zn(2+)</name>
        <dbReference type="ChEBI" id="CHEBI:29105"/>
    </ligand>
</feature>
<dbReference type="FunFam" id="3.10.310.40:FF:000001">
    <property type="entry name" value="Alanine--tRNA ligase"/>
    <property type="match status" value="1"/>
</dbReference>
<dbReference type="FunFam" id="2.40.30.130:FF:000010">
    <property type="entry name" value="Alanine--tRNA ligase"/>
    <property type="match status" value="1"/>
</dbReference>
<feature type="binding site" evidence="14">
    <location>
        <position position="704"/>
    </location>
    <ligand>
        <name>Zn(2+)</name>
        <dbReference type="ChEBI" id="CHEBI:29105"/>
    </ligand>
</feature>
<comment type="similarity">
    <text evidence="2 14">Belongs to the class-II aminoacyl-tRNA synthetase family.</text>
</comment>
<comment type="caution">
    <text evidence="17">The sequence shown here is derived from an EMBL/GenBank/DDBJ whole genome shotgun (WGS) entry which is preliminary data.</text>
</comment>
<dbReference type="Pfam" id="PF07973">
    <property type="entry name" value="tRNA_SAD"/>
    <property type="match status" value="1"/>
</dbReference>
<dbReference type="GO" id="GO:0005524">
    <property type="term" value="F:ATP binding"/>
    <property type="evidence" value="ECO:0007669"/>
    <property type="project" value="UniProtKB-UniRule"/>
</dbReference>
<evidence type="ECO:0000256" key="14">
    <source>
        <dbReference type="HAMAP-Rule" id="MF_00036"/>
    </source>
</evidence>
<dbReference type="InterPro" id="IPR009000">
    <property type="entry name" value="Transl_B-barrel_sf"/>
</dbReference>
<evidence type="ECO:0000256" key="13">
    <source>
        <dbReference type="ARBA" id="ARBA00048300"/>
    </source>
</evidence>
<keyword evidence="15" id="KW-0175">Coiled coil</keyword>
<dbReference type="GO" id="GO:0004813">
    <property type="term" value="F:alanine-tRNA ligase activity"/>
    <property type="evidence" value="ECO:0007669"/>
    <property type="project" value="UniProtKB-UniRule"/>
</dbReference>
<dbReference type="FunFam" id="3.30.930.10:FF:000056">
    <property type="entry name" value="Alanine--tRNA ligase"/>
    <property type="match status" value="1"/>
</dbReference>
<dbReference type="AlphaFoldDB" id="A0A656YX79"/>
<evidence type="ECO:0000256" key="9">
    <source>
        <dbReference type="ARBA" id="ARBA00022840"/>
    </source>
</evidence>
<dbReference type="GO" id="GO:0002161">
    <property type="term" value="F:aminoacyl-tRNA deacylase activity"/>
    <property type="evidence" value="ECO:0007669"/>
    <property type="project" value="UniProtKB-ARBA"/>
</dbReference>
<comment type="catalytic activity">
    <reaction evidence="13 14">
        <text>tRNA(Ala) + L-alanine + ATP = L-alanyl-tRNA(Ala) + AMP + diphosphate</text>
        <dbReference type="Rhea" id="RHEA:12540"/>
        <dbReference type="Rhea" id="RHEA-COMP:9657"/>
        <dbReference type="Rhea" id="RHEA-COMP:9923"/>
        <dbReference type="ChEBI" id="CHEBI:30616"/>
        <dbReference type="ChEBI" id="CHEBI:33019"/>
        <dbReference type="ChEBI" id="CHEBI:57972"/>
        <dbReference type="ChEBI" id="CHEBI:78442"/>
        <dbReference type="ChEBI" id="CHEBI:78497"/>
        <dbReference type="ChEBI" id="CHEBI:456215"/>
        <dbReference type="EC" id="6.1.1.7"/>
    </reaction>
</comment>
<feature type="coiled-coil region" evidence="15">
    <location>
        <begin position="742"/>
        <end position="804"/>
    </location>
</feature>
<dbReference type="InterPro" id="IPR045864">
    <property type="entry name" value="aa-tRNA-synth_II/BPL/LPL"/>
</dbReference>
<dbReference type="InterPro" id="IPR003156">
    <property type="entry name" value="DHHA1_dom"/>
</dbReference>
<gene>
    <name evidence="14" type="primary">alaS</name>
    <name evidence="17" type="ORF">AKJ39_00685</name>
</gene>
<dbReference type="Gene3D" id="3.30.980.10">
    <property type="entry name" value="Threonyl-trna Synthetase, Chain A, domain 2"/>
    <property type="match status" value="1"/>
</dbReference>
<name>A0A656YX79_9EURY</name>
<evidence type="ECO:0000256" key="10">
    <source>
        <dbReference type="ARBA" id="ARBA00022884"/>
    </source>
</evidence>
<dbReference type="InterPro" id="IPR018165">
    <property type="entry name" value="Ala-tRNA-synth_IIc_core"/>
</dbReference>
<comment type="cofactor">
    <cofactor evidence="14">
        <name>Zn(2+)</name>
        <dbReference type="ChEBI" id="CHEBI:29105"/>
    </cofactor>
    <text evidence="14">Binds 1 zinc ion per subunit.</text>
</comment>
<comment type="function">
    <text evidence="14">Catalyzes the attachment of alanine to tRNA(Ala) in a two-step reaction: alanine is first activated by ATP to form Ala-AMP and then transferred to the acceptor end of tRNA(Ala). Also edits incorrectly charged Ser-tRNA(Ala) and Gly-tRNA(Ala) via its editing domain.</text>
</comment>
<evidence type="ECO:0000259" key="16">
    <source>
        <dbReference type="PROSITE" id="PS50860"/>
    </source>
</evidence>
<dbReference type="SUPFAM" id="SSF55186">
    <property type="entry name" value="ThrRS/AlaRS common domain"/>
    <property type="match status" value="1"/>
</dbReference>
<dbReference type="HAMAP" id="MF_00036_A">
    <property type="entry name" value="Ala_tRNA_synth_A"/>
    <property type="match status" value="1"/>
</dbReference>
<dbReference type="SUPFAM" id="SSF50447">
    <property type="entry name" value="Translation proteins"/>
    <property type="match status" value="1"/>
</dbReference>
<keyword evidence="9 14" id="KW-0067">ATP-binding</keyword>
<dbReference type="EC" id="6.1.1.7" evidence="14"/>
<dbReference type="InterPro" id="IPR012947">
    <property type="entry name" value="tRNA_SAD"/>
</dbReference>